<dbReference type="InterPro" id="IPR042099">
    <property type="entry name" value="ANL_N_sf"/>
</dbReference>
<name>V4RB88_9CAUL</name>
<dbReference type="STRING" id="1121022.GCA_000376105_03455"/>
<dbReference type="PATRIC" id="fig|1121022.4.peg.3185"/>
<evidence type="ECO:0000313" key="1">
    <source>
        <dbReference type="EMBL" id="ESQ88678.1"/>
    </source>
</evidence>
<sequence>MGERAAYLSALWCKRFRSRRKLAAHQSRLWRQLRSSFADYPALQDFQQAAFEDLPVMDVATFRACFQAYNRYGLPTEKVAEAAQASEEGTIAHLPHHLRAGFSTGTSGAQRGLFVTSAQERATYTGQIMAKLLSPLQLLSVRRVAVCLRAPNALYKAGRIDLRFFPLGADSAEQIAAFSPDLVIAPPQVLLSLAKAGRVPSLKHVFYGAETLNRVERAFITERLGIRPDPIYQATEGFLGAPCRLGTLHLNEDSLIVEPETLAGDRFRPIVTDLVRRTQAVVRLRLDDILQKTHCPCGSPLTAVLPVEGRVQDIWWWERPIFPREVEDLLAPLIPAQHPWIAEASPKEIRLACLDEDANVLCDALKALGRPVLRRSYFAENDYPKRRHVRWQP</sequence>
<evidence type="ECO:0000313" key="2">
    <source>
        <dbReference type="Proteomes" id="UP000017837"/>
    </source>
</evidence>
<gene>
    <name evidence="1" type="ORF">ABENE_15665</name>
</gene>
<dbReference type="EMBL" id="AWGB01000035">
    <property type="protein sequence ID" value="ESQ88678.1"/>
    <property type="molecule type" value="Genomic_DNA"/>
</dbReference>
<proteinExistence type="predicted"/>
<reference evidence="1 2" key="1">
    <citation type="journal article" date="2014" name="Nature">
        <title>Sequential evolution of bacterial morphology by co-option of a developmental regulator.</title>
        <authorList>
            <person name="Jiang C."/>
            <person name="Brown P.J."/>
            <person name="Ducret A."/>
            <person name="Brun Y.V."/>
        </authorList>
    </citation>
    <scope>NUCLEOTIDE SEQUENCE [LARGE SCALE GENOMIC DNA]</scope>
    <source>
        <strain evidence="1 2">DSM 16100</strain>
    </source>
</reference>
<dbReference type="eggNOG" id="COG1541">
    <property type="taxonomic scope" value="Bacteria"/>
</dbReference>
<dbReference type="SUPFAM" id="SSF56801">
    <property type="entry name" value="Acetyl-CoA synthetase-like"/>
    <property type="match status" value="1"/>
</dbReference>
<dbReference type="RefSeq" id="WP_018083130.1">
    <property type="nucleotide sequence ID" value="NZ_AQWM01000024.1"/>
</dbReference>
<organism evidence="1 2">
    <name type="scientific">Asticcacaulis benevestitus DSM 16100 = ATCC BAA-896</name>
    <dbReference type="NCBI Taxonomy" id="1121022"/>
    <lineage>
        <taxon>Bacteria</taxon>
        <taxon>Pseudomonadati</taxon>
        <taxon>Pseudomonadota</taxon>
        <taxon>Alphaproteobacteria</taxon>
        <taxon>Caulobacterales</taxon>
        <taxon>Caulobacteraceae</taxon>
        <taxon>Asticcacaulis</taxon>
    </lineage>
</organism>
<protein>
    <recommendedName>
        <fullName evidence="3">Coenzyme F390 synthetase</fullName>
    </recommendedName>
</protein>
<dbReference type="InterPro" id="IPR053158">
    <property type="entry name" value="CapK_Type1_Caps_Biosynth"/>
</dbReference>
<dbReference type="Proteomes" id="UP000017837">
    <property type="component" value="Unassembled WGS sequence"/>
</dbReference>
<accession>V4RB88</accession>
<keyword evidence="2" id="KW-1185">Reference proteome</keyword>
<evidence type="ECO:0008006" key="3">
    <source>
        <dbReference type="Google" id="ProtNLM"/>
    </source>
</evidence>
<dbReference type="PANTHER" id="PTHR36932:SF1">
    <property type="entry name" value="CAPSULAR POLYSACCHARIDE BIOSYNTHESIS PROTEIN"/>
    <property type="match status" value="1"/>
</dbReference>
<comment type="caution">
    <text evidence="1">The sequence shown here is derived from an EMBL/GenBank/DDBJ whole genome shotgun (WGS) entry which is preliminary data.</text>
</comment>
<dbReference type="Gene3D" id="3.40.50.12780">
    <property type="entry name" value="N-terminal domain of ligase-like"/>
    <property type="match status" value="1"/>
</dbReference>
<dbReference type="OrthoDB" id="580775at2"/>
<dbReference type="PANTHER" id="PTHR36932">
    <property type="entry name" value="CAPSULAR POLYSACCHARIDE BIOSYNTHESIS PROTEIN"/>
    <property type="match status" value="1"/>
</dbReference>
<dbReference type="AlphaFoldDB" id="V4RB88"/>